<dbReference type="Proteomes" id="UP000007796">
    <property type="component" value="Unassembled WGS sequence"/>
</dbReference>
<feature type="short sequence motif" description="GXSXG" evidence="4">
    <location>
        <begin position="50"/>
        <end position="54"/>
    </location>
</feature>
<dbReference type="HOGENOM" id="CLU_000288_144_2_1"/>
<keyword evidence="1 4" id="KW-0378">Hydrolase</keyword>
<dbReference type="GO" id="GO:0047499">
    <property type="term" value="F:calcium-independent phospholipase A2 activity"/>
    <property type="evidence" value="ECO:0007669"/>
    <property type="project" value="TreeGrafter"/>
</dbReference>
<dbReference type="GO" id="GO:0016042">
    <property type="term" value="P:lipid catabolic process"/>
    <property type="evidence" value="ECO:0007669"/>
    <property type="project" value="UniProtKB-UniRule"/>
</dbReference>
<dbReference type="InParanoid" id="F0X7I3"/>
<dbReference type="SUPFAM" id="SSF52151">
    <property type="entry name" value="FabD/lysophospholipase-like"/>
    <property type="match status" value="1"/>
</dbReference>
<evidence type="ECO:0000256" key="3">
    <source>
        <dbReference type="ARBA" id="ARBA00023098"/>
    </source>
</evidence>
<dbReference type="InterPro" id="IPR002641">
    <property type="entry name" value="PNPLA_dom"/>
</dbReference>
<evidence type="ECO:0000313" key="7">
    <source>
        <dbReference type="EMBL" id="EFX06438.1"/>
    </source>
</evidence>
<proteinExistence type="predicted"/>
<feature type="region of interest" description="Disordered" evidence="5">
    <location>
        <begin position="410"/>
        <end position="430"/>
    </location>
</feature>
<gene>
    <name evidence="7" type="ORF">CMQ_6759</name>
</gene>
<dbReference type="eggNOG" id="KOG4231">
    <property type="taxonomic scope" value="Eukaryota"/>
</dbReference>
<evidence type="ECO:0000256" key="5">
    <source>
        <dbReference type="SAM" id="MobiDB-lite"/>
    </source>
</evidence>
<dbReference type="AlphaFoldDB" id="F0X7I3"/>
<evidence type="ECO:0000256" key="2">
    <source>
        <dbReference type="ARBA" id="ARBA00022963"/>
    </source>
</evidence>
<keyword evidence="8" id="KW-1185">Reference proteome</keyword>
<dbReference type="GO" id="GO:0019369">
    <property type="term" value="P:arachidonate metabolic process"/>
    <property type="evidence" value="ECO:0007669"/>
    <property type="project" value="TreeGrafter"/>
</dbReference>
<feature type="short sequence motif" description="DGA/G" evidence="4">
    <location>
        <begin position="207"/>
        <end position="209"/>
    </location>
</feature>
<accession>F0X7I3</accession>
<reference evidence="7 8" key="1">
    <citation type="journal article" date="2011" name="Proc. Natl. Acad. Sci. U.S.A.">
        <title>Genome and transcriptome analyses of the mountain pine beetle-fungal symbiont Grosmannia clavigera, a lodgepole pine pathogen.</title>
        <authorList>
            <person name="DiGuistini S."/>
            <person name="Wang Y."/>
            <person name="Liao N.Y."/>
            <person name="Taylor G."/>
            <person name="Tanguay P."/>
            <person name="Feau N."/>
            <person name="Henrissat B."/>
            <person name="Chan S.K."/>
            <person name="Hesse-Orce U."/>
            <person name="Alamouti S.M."/>
            <person name="Tsui C.K.M."/>
            <person name="Docking R.T."/>
            <person name="Levasseur A."/>
            <person name="Haridas S."/>
            <person name="Robertson G."/>
            <person name="Birol I."/>
            <person name="Holt R.A."/>
            <person name="Marra M.A."/>
            <person name="Hamelin R.C."/>
            <person name="Hirst M."/>
            <person name="Jones S.J.M."/>
            <person name="Bohlmann J."/>
            <person name="Breuil C."/>
        </authorList>
    </citation>
    <scope>NUCLEOTIDE SEQUENCE [LARGE SCALE GENOMIC DNA]</scope>
    <source>
        <strain evidence="8">kw1407 / UAMH 11150</strain>
    </source>
</reference>
<dbReference type="GO" id="GO:0016020">
    <property type="term" value="C:membrane"/>
    <property type="evidence" value="ECO:0007669"/>
    <property type="project" value="TreeGrafter"/>
</dbReference>
<dbReference type="PANTHER" id="PTHR24185">
    <property type="entry name" value="CALCIUM-INDEPENDENT PHOSPHOLIPASE A2-GAMMA"/>
    <property type="match status" value="1"/>
</dbReference>
<evidence type="ECO:0000259" key="6">
    <source>
        <dbReference type="PROSITE" id="PS51635"/>
    </source>
</evidence>
<name>F0X7I3_GROCL</name>
<keyword evidence="2 4" id="KW-0442">Lipid degradation</keyword>
<dbReference type="PROSITE" id="PS51635">
    <property type="entry name" value="PNPLA"/>
    <property type="match status" value="1"/>
</dbReference>
<dbReference type="GO" id="GO:0046486">
    <property type="term" value="P:glycerolipid metabolic process"/>
    <property type="evidence" value="ECO:0007669"/>
    <property type="project" value="UniProtKB-ARBA"/>
</dbReference>
<evidence type="ECO:0000313" key="8">
    <source>
        <dbReference type="Proteomes" id="UP000007796"/>
    </source>
</evidence>
<dbReference type="STRING" id="655863.F0X7I3"/>
<sequence>MEEVVQLLNDTKNQKLVKEILKKRQDKDKQRVTVSIADVLPCYFFDFMIGTSTGGLIAVMLGRLRMGVDDCIKGYWQLSNVIFTVKPWHKWLFSSTKLVNAINTVITKHCHCHSGTQQCIGHEEEFRQYDYAENRKDGEDGEPVDPPRINGTCKVHHARYPEGEALLELNPKSLHKAKAKIWEVCRATTAAPFYFRKIRIEKHKHMDGGVGNNNPADLAWNEAIQMYSPDDPKHGKASLLLSLGTGQSKVESRFGKSILSLMFWAKNGITETEGTHLSVTTTTNAARAAYYRLNVPTGLSDIKLGHCKKKARKPFLPSWTKSPPGPDPNGTPEWYIGLRENATEKGAGSFRPDQYHYSTFEKLFQLTRKYYEKERYNNELTVEKVIQDCAQRLVNCARLRLEANPERWTRFVSHPDPSHPLSLKAESALP</sequence>
<evidence type="ECO:0000256" key="1">
    <source>
        <dbReference type="ARBA" id="ARBA00022801"/>
    </source>
</evidence>
<feature type="active site" description="Proton acceptor" evidence="4">
    <location>
        <position position="207"/>
    </location>
</feature>
<dbReference type="EMBL" id="GL629729">
    <property type="protein sequence ID" value="EFX06438.1"/>
    <property type="molecule type" value="Genomic_DNA"/>
</dbReference>
<protein>
    <submittedName>
        <fullName evidence="7">Lipid acyl hydrolase</fullName>
    </submittedName>
</protein>
<comment type="caution">
    <text evidence="4">Lacks conserved residue(s) required for the propagation of feature annotation.</text>
</comment>
<dbReference type="PANTHER" id="PTHR24185:SF1">
    <property type="entry name" value="CALCIUM-INDEPENDENT PHOSPHOLIPASE A2-GAMMA"/>
    <property type="match status" value="1"/>
</dbReference>
<dbReference type="GeneID" id="25980227"/>
<dbReference type="Pfam" id="PF01734">
    <property type="entry name" value="Patatin"/>
    <property type="match status" value="1"/>
</dbReference>
<organism evidence="8">
    <name type="scientific">Grosmannia clavigera (strain kw1407 / UAMH 11150)</name>
    <name type="common">Blue stain fungus</name>
    <name type="synonym">Graphiocladiella clavigera</name>
    <dbReference type="NCBI Taxonomy" id="655863"/>
    <lineage>
        <taxon>Eukaryota</taxon>
        <taxon>Fungi</taxon>
        <taxon>Dikarya</taxon>
        <taxon>Ascomycota</taxon>
        <taxon>Pezizomycotina</taxon>
        <taxon>Sordariomycetes</taxon>
        <taxon>Sordariomycetidae</taxon>
        <taxon>Ophiostomatales</taxon>
        <taxon>Ophiostomataceae</taxon>
        <taxon>Leptographium</taxon>
    </lineage>
</organism>
<keyword evidence="3 4" id="KW-0443">Lipid metabolism</keyword>
<dbReference type="InterPro" id="IPR016035">
    <property type="entry name" value="Acyl_Trfase/lysoPLipase"/>
</dbReference>
<evidence type="ECO:0000256" key="4">
    <source>
        <dbReference type="PROSITE-ProRule" id="PRU01161"/>
    </source>
</evidence>
<feature type="domain" description="PNPLA" evidence="6">
    <location>
        <begin position="1"/>
        <end position="220"/>
    </location>
</feature>
<feature type="active site" description="Nucleophile" evidence="4">
    <location>
        <position position="52"/>
    </location>
</feature>
<dbReference type="RefSeq" id="XP_014175920.1">
    <property type="nucleotide sequence ID" value="XM_014320445.1"/>
</dbReference>
<dbReference type="Gene3D" id="3.40.1090.10">
    <property type="entry name" value="Cytosolic phospholipase A2 catalytic domain"/>
    <property type="match status" value="1"/>
</dbReference>
<dbReference type="OrthoDB" id="626167at2759"/>